<dbReference type="EMBL" id="ML976996">
    <property type="protein sequence ID" value="KAF1955054.1"/>
    <property type="molecule type" value="Genomic_DNA"/>
</dbReference>
<evidence type="ECO:0000313" key="1">
    <source>
        <dbReference type="EMBL" id="KAF1955054.1"/>
    </source>
</evidence>
<name>A0A6A5TRZ3_9PLEO</name>
<dbReference type="InterPro" id="IPR036250">
    <property type="entry name" value="AcylCo_DH-like_C"/>
</dbReference>
<dbReference type="OrthoDB" id="434771at2759"/>
<proteinExistence type="predicted"/>
<dbReference type="AlphaFoldDB" id="A0A6A5TRZ3"/>
<dbReference type="Gene3D" id="1.20.140.10">
    <property type="entry name" value="Butyryl-CoA Dehydrogenase, subunit A, domain 3"/>
    <property type="match status" value="1"/>
</dbReference>
<dbReference type="Proteomes" id="UP000800035">
    <property type="component" value="Unassembled WGS sequence"/>
</dbReference>
<evidence type="ECO:0000313" key="2">
    <source>
        <dbReference type="Proteomes" id="UP000800035"/>
    </source>
</evidence>
<dbReference type="SUPFAM" id="SSF47203">
    <property type="entry name" value="Acyl-CoA dehydrogenase C-terminal domain-like"/>
    <property type="match status" value="1"/>
</dbReference>
<gene>
    <name evidence="1" type="ORF">CC80DRAFT_549772</name>
</gene>
<organism evidence="1 2">
    <name type="scientific">Byssothecium circinans</name>
    <dbReference type="NCBI Taxonomy" id="147558"/>
    <lineage>
        <taxon>Eukaryota</taxon>
        <taxon>Fungi</taxon>
        <taxon>Dikarya</taxon>
        <taxon>Ascomycota</taxon>
        <taxon>Pezizomycotina</taxon>
        <taxon>Dothideomycetes</taxon>
        <taxon>Pleosporomycetidae</taxon>
        <taxon>Pleosporales</taxon>
        <taxon>Massarineae</taxon>
        <taxon>Massarinaceae</taxon>
        <taxon>Byssothecium</taxon>
    </lineage>
</organism>
<reference evidence="1" key="1">
    <citation type="journal article" date="2020" name="Stud. Mycol.">
        <title>101 Dothideomycetes genomes: a test case for predicting lifestyles and emergence of pathogens.</title>
        <authorList>
            <person name="Haridas S."/>
            <person name="Albert R."/>
            <person name="Binder M."/>
            <person name="Bloem J."/>
            <person name="Labutti K."/>
            <person name="Salamov A."/>
            <person name="Andreopoulos B."/>
            <person name="Baker S."/>
            <person name="Barry K."/>
            <person name="Bills G."/>
            <person name="Bluhm B."/>
            <person name="Cannon C."/>
            <person name="Castanera R."/>
            <person name="Culley D."/>
            <person name="Daum C."/>
            <person name="Ezra D."/>
            <person name="Gonzalez J."/>
            <person name="Henrissat B."/>
            <person name="Kuo A."/>
            <person name="Liang C."/>
            <person name="Lipzen A."/>
            <person name="Lutzoni F."/>
            <person name="Magnuson J."/>
            <person name="Mondo S."/>
            <person name="Nolan M."/>
            <person name="Ohm R."/>
            <person name="Pangilinan J."/>
            <person name="Park H.-J."/>
            <person name="Ramirez L."/>
            <person name="Alfaro M."/>
            <person name="Sun H."/>
            <person name="Tritt A."/>
            <person name="Yoshinaga Y."/>
            <person name="Zwiers L.-H."/>
            <person name="Turgeon B."/>
            <person name="Goodwin S."/>
            <person name="Spatafora J."/>
            <person name="Crous P."/>
            <person name="Grigoriev I."/>
        </authorList>
    </citation>
    <scope>NUCLEOTIDE SEQUENCE</scope>
    <source>
        <strain evidence="1">CBS 675.92</strain>
    </source>
</reference>
<accession>A0A6A5TRZ3</accession>
<keyword evidence="2" id="KW-1185">Reference proteome</keyword>
<sequence>MRQVVLKAADLMDLQGNKGGRYTIARSKIMMPNALLKVIDGAMQVYPVQGLTQHTPLPELWTYAGFVLSLMDQTRLIGIRCGGIKWKARRGLENERRSMQSGIGSFARSGTLRLRNSGGIM</sequence>
<dbReference type="GO" id="GO:0016627">
    <property type="term" value="F:oxidoreductase activity, acting on the CH-CH group of donors"/>
    <property type="evidence" value="ECO:0007669"/>
    <property type="project" value="InterPro"/>
</dbReference>
<protein>
    <submittedName>
        <fullName evidence="1">Uncharacterized protein</fullName>
    </submittedName>
</protein>